<keyword evidence="1" id="KW-0732">Signal</keyword>
<name>A0ABW0MDN7_9BURK</name>
<gene>
    <name evidence="2" type="ORF">ACFPM8_17290</name>
</gene>
<comment type="caution">
    <text evidence="2">The sequence shown here is derived from an EMBL/GenBank/DDBJ whole genome shotgun (WGS) entry which is preliminary data.</text>
</comment>
<protein>
    <submittedName>
        <fullName evidence="2">Uncharacterized protein</fullName>
    </submittedName>
</protein>
<organism evidence="2 3">
    <name type="scientific">Paraherbaspirillum soli</name>
    <dbReference type="NCBI Taxonomy" id="631222"/>
    <lineage>
        <taxon>Bacteria</taxon>
        <taxon>Pseudomonadati</taxon>
        <taxon>Pseudomonadota</taxon>
        <taxon>Betaproteobacteria</taxon>
        <taxon>Burkholderiales</taxon>
        <taxon>Oxalobacteraceae</taxon>
        <taxon>Paraherbaspirillum</taxon>
    </lineage>
</organism>
<dbReference type="EMBL" id="JBHSMT010000028">
    <property type="protein sequence ID" value="MFC5475720.1"/>
    <property type="molecule type" value="Genomic_DNA"/>
</dbReference>
<evidence type="ECO:0000313" key="3">
    <source>
        <dbReference type="Proteomes" id="UP001596045"/>
    </source>
</evidence>
<evidence type="ECO:0000313" key="2">
    <source>
        <dbReference type="EMBL" id="MFC5475720.1"/>
    </source>
</evidence>
<keyword evidence="3" id="KW-1185">Reference proteome</keyword>
<evidence type="ECO:0000256" key="1">
    <source>
        <dbReference type="SAM" id="SignalP"/>
    </source>
</evidence>
<reference evidence="3" key="1">
    <citation type="journal article" date="2019" name="Int. J. Syst. Evol. Microbiol.">
        <title>The Global Catalogue of Microorganisms (GCM) 10K type strain sequencing project: providing services to taxonomists for standard genome sequencing and annotation.</title>
        <authorList>
            <consortium name="The Broad Institute Genomics Platform"/>
            <consortium name="The Broad Institute Genome Sequencing Center for Infectious Disease"/>
            <person name="Wu L."/>
            <person name="Ma J."/>
        </authorList>
    </citation>
    <scope>NUCLEOTIDE SEQUENCE [LARGE SCALE GENOMIC DNA]</scope>
    <source>
        <strain evidence="3">JCM 17066</strain>
    </source>
</reference>
<feature type="chain" id="PRO_5045181315" evidence="1">
    <location>
        <begin position="35"/>
        <end position="160"/>
    </location>
</feature>
<proteinExistence type="predicted"/>
<accession>A0ABW0MDN7</accession>
<dbReference type="Proteomes" id="UP001596045">
    <property type="component" value="Unassembled WGS sequence"/>
</dbReference>
<dbReference type="RefSeq" id="WP_378999276.1">
    <property type="nucleotide sequence ID" value="NZ_JBHSMT010000028.1"/>
</dbReference>
<sequence>MMKTIRSCISTRWQRTAQLAVLLACIGSGAAAVANGNQDVEPVDLFPAQSWDSLTQSDMPDTAAADEMELPELTDALIATDMPLPFSAVAEWKEGKQRIVVLDGMGKTFVLCRSCKVPGAVHPGEVIEQQYKLKALNDDDAIFIGPAGKELTLTLTGLGL</sequence>
<feature type="signal peptide" evidence="1">
    <location>
        <begin position="1"/>
        <end position="34"/>
    </location>
</feature>